<keyword evidence="3" id="KW-1185">Reference proteome</keyword>
<proteinExistence type="predicted"/>
<evidence type="ECO:0000313" key="3">
    <source>
        <dbReference type="Proteomes" id="UP001239083"/>
    </source>
</evidence>
<feature type="region of interest" description="Disordered" evidence="1">
    <location>
        <begin position="31"/>
        <end position="61"/>
    </location>
</feature>
<dbReference type="RefSeq" id="WP_307038850.1">
    <property type="nucleotide sequence ID" value="NZ_JAUSYY010000001.1"/>
</dbReference>
<dbReference type="Proteomes" id="UP001239083">
    <property type="component" value="Unassembled WGS sequence"/>
</dbReference>
<evidence type="ECO:0000313" key="2">
    <source>
        <dbReference type="EMBL" id="MDQ0892879.1"/>
    </source>
</evidence>
<sequence length="61" mass="6164">MTIDDRGSQDPSATDVAIERALEAANLRAGDALGSTSASVVEEWEPTAAEAGDLVSSADGD</sequence>
<gene>
    <name evidence="2" type="ORF">QFZ26_000434</name>
</gene>
<organism evidence="2 3">
    <name type="scientific">Agromyces ramosus</name>
    <dbReference type="NCBI Taxonomy" id="33879"/>
    <lineage>
        <taxon>Bacteria</taxon>
        <taxon>Bacillati</taxon>
        <taxon>Actinomycetota</taxon>
        <taxon>Actinomycetes</taxon>
        <taxon>Micrococcales</taxon>
        <taxon>Microbacteriaceae</taxon>
        <taxon>Agromyces</taxon>
    </lineage>
</organism>
<name>A0ABU0R482_9MICO</name>
<comment type="caution">
    <text evidence="2">The sequence shown here is derived from an EMBL/GenBank/DDBJ whole genome shotgun (WGS) entry which is preliminary data.</text>
</comment>
<evidence type="ECO:0000256" key="1">
    <source>
        <dbReference type="SAM" id="MobiDB-lite"/>
    </source>
</evidence>
<dbReference type="EMBL" id="JAUSYY010000001">
    <property type="protein sequence ID" value="MDQ0892879.1"/>
    <property type="molecule type" value="Genomic_DNA"/>
</dbReference>
<reference evidence="2 3" key="1">
    <citation type="submission" date="2023-07" db="EMBL/GenBank/DDBJ databases">
        <title>Comparative genomics of wheat-associated soil bacteria to identify genetic determinants of phenazine resistance.</title>
        <authorList>
            <person name="Mouncey N."/>
        </authorList>
    </citation>
    <scope>NUCLEOTIDE SEQUENCE [LARGE SCALE GENOMIC DNA]</scope>
    <source>
        <strain evidence="2 3">V3I3</strain>
    </source>
</reference>
<protein>
    <submittedName>
        <fullName evidence="2">Uncharacterized protein</fullName>
    </submittedName>
</protein>
<accession>A0ABU0R482</accession>